<dbReference type="EMBL" id="AP012279">
    <property type="protein sequence ID" value="BAL80024.1"/>
    <property type="molecule type" value="Genomic_DNA"/>
</dbReference>
<protein>
    <submittedName>
        <fullName evidence="2">Uncharacterized protein</fullName>
    </submittedName>
</protein>
<dbReference type="KEGG" id="brs:S23_68480"/>
<organism evidence="2 3">
    <name type="scientific">Bradyrhizobium cosmicum</name>
    <dbReference type="NCBI Taxonomy" id="1404864"/>
    <lineage>
        <taxon>Bacteria</taxon>
        <taxon>Pseudomonadati</taxon>
        <taxon>Pseudomonadota</taxon>
        <taxon>Alphaproteobacteria</taxon>
        <taxon>Hyphomicrobiales</taxon>
        <taxon>Nitrobacteraceae</taxon>
        <taxon>Bradyrhizobium</taxon>
    </lineage>
</organism>
<evidence type="ECO:0000313" key="3">
    <source>
        <dbReference type="Proteomes" id="UP000007886"/>
    </source>
</evidence>
<accession>A0AAI8MKC1</accession>
<dbReference type="Proteomes" id="UP000007886">
    <property type="component" value="Chromosome"/>
</dbReference>
<gene>
    <name evidence="2" type="ORF">S23_68480</name>
</gene>
<keyword evidence="3" id="KW-1185">Reference proteome</keyword>
<reference evidence="2 3" key="1">
    <citation type="journal article" date="2012" name="Microbes Environ.">
        <title>Complete genome sequence of Bradyrhizobium sp. S23321: insights into symbiosis evolution in soil oligotrophs.</title>
        <authorList>
            <person name="Okubo T."/>
            <person name="Tsukui T."/>
            <person name="Maita H."/>
            <person name="Okamoto S."/>
            <person name="Oshima K."/>
            <person name="Fujisawa T."/>
            <person name="Saito A."/>
            <person name="Futamata H."/>
            <person name="Hattori R."/>
            <person name="Shimomura Y."/>
            <person name="Haruta S."/>
            <person name="Morimoto S."/>
            <person name="Wang Y."/>
            <person name="Sakai Y."/>
            <person name="Hattori M."/>
            <person name="Aizawa S."/>
            <person name="Nagashima K.V.P."/>
            <person name="Masuda S."/>
            <person name="Hattori T."/>
            <person name="Yamashita A."/>
            <person name="Bao Z."/>
            <person name="Hayatsu M."/>
            <person name="Kajiya-Kanegae H."/>
            <person name="Yoshinaga I."/>
            <person name="Sakamoto K."/>
            <person name="Toyota K."/>
            <person name="Nakao M."/>
            <person name="Kohara M."/>
            <person name="Anda M."/>
            <person name="Niwa R."/>
            <person name="Jung-Hwan P."/>
            <person name="Sameshima-Saito R."/>
            <person name="Tokuda S."/>
            <person name="Yamamoto S."/>
            <person name="Yamamoto S."/>
            <person name="Yokoyama T."/>
            <person name="Akutsu T."/>
            <person name="Nakamura Y."/>
            <person name="Nakahira-Yanaka Y."/>
            <person name="Takada Hoshino Y."/>
            <person name="Hirakawa H."/>
            <person name="Mitsui H."/>
            <person name="Terasawa K."/>
            <person name="Itakura M."/>
            <person name="Sato S."/>
            <person name="Ikeda-Ohtsubo W."/>
            <person name="Sakakura N."/>
            <person name="Kaminuma E."/>
            <person name="Minamisawa K."/>
        </authorList>
    </citation>
    <scope>NUCLEOTIDE SEQUENCE [LARGE SCALE GENOMIC DNA]</scope>
    <source>
        <strain evidence="2 3">S23321</strain>
    </source>
</reference>
<sequence>MAVATPSAVVPGREANPGPILPGRGDRASGQLRVFAKCLPVAMDPGSALRFAALVRDDTVVGQVASQLIRSTAYEFLRVAFVAIAAAAVRFSTPSLA</sequence>
<dbReference type="AlphaFoldDB" id="A0AAI8MKC1"/>
<feature type="region of interest" description="Disordered" evidence="1">
    <location>
        <begin position="1"/>
        <end position="25"/>
    </location>
</feature>
<name>A0AAI8MKC1_9BRAD</name>
<evidence type="ECO:0000256" key="1">
    <source>
        <dbReference type="SAM" id="MobiDB-lite"/>
    </source>
</evidence>
<evidence type="ECO:0000313" key="2">
    <source>
        <dbReference type="EMBL" id="BAL80024.1"/>
    </source>
</evidence>
<proteinExistence type="predicted"/>